<reference evidence="1 2" key="2">
    <citation type="journal article" date="2022" name="Mol. Ecol. Resour.">
        <title>The genomes of chicory, endive, great burdock and yacon provide insights into Asteraceae paleo-polyploidization history and plant inulin production.</title>
        <authorList>
            <person name="Fan W."/>
            <person name="Wang S."/>
            <person name="Wang H."/>
            <person name="Wang A."/>
            <person name="Jiang F."/>
            <person name="Liu H."/>
            <person name="Zhao H."/>
            <person name="Xu D."/>
            <person name="Zhang Y."/>
        </authorList>
    </citation>
    <scope>NUCLEOTIDE SEQUENCE [LARGE SCALE GENOMIC DNA]</scope>
    <source>
        <strain evidence="2">cv. Yunnan</strain>
        <tissue evidence="1">Leaves</tissue>
    </source>
</reference>
<accession>A0ACB9J980</accession>
<sequence>MKSIHKNQSWQPVFRYDASNERLFDKLAKLIWKFAPVTGDLLTEENDGEFLDIRRLGKAHPEFCNSQLQHTNRDSQYQQFTSQRDLQRKGRGWNLELCSSGLECDFGFLWA</sequence>
<proteinExistence type="predicted"/>
<dbReference type="Proteomes" id="UP001056120">
    <property type="component" value="Linkage Group LG05"/>
</dbReference>
<comment type="caution">
    <text evidence="1">The sequence shown here is derived from an EMBL/GenBank/DDBJ whole genome shotgun (WGS) entry which is preliminary data.</text>
</comment>
<dbReference type="EMBL" id="CM042022">
    <property type="protein sequence ID" value="KAI3816296.1"/>
    <property type="molecule type" value="Genomic_DNA"/>
</dbReference>
<organism evidence="1 2">
    <name type="scientific">Smallanthus sonchifolius</name>
    <dbReference type="NCBI Taxonomy" id="185202"/>
    <lineage>
        <taxon>Eukaryota</taxon>
        <taxon>Viridiplantae</taxon>
        <taxon>Streptophyta</taxon>
        <taxon>Embryophyta</taxon>
        <taxon>Tracheophyta</taxon>
        <taxon>Spermatophyta</taxon>
        <taxon>Magnoliopsida</taxon>
        <taxon>eudicotyledons</taxon>
        <taxon>Gunneridae</taxon>
        <taxon>Pentapetalae</taxon>
        <taxon>asterids</taxon>
        <taxon>campanulids</taxon>
        <taxon>Asterales</taxon>
        <taxon>Asteraceae</taxon>
        <taxon>Asteroideae</taxon>
        <taxon>Heliantheae alliance</taxon>
        <taxon>Millerieae</taxon>
        <taxon>Smallanthus</taxon>
    </lineage>
</organism>
<protein>
    <submittedName>
        <fullName evidence="1">Uncharacterized protein</fullName>
    </submittedName>
</protein>
<name>A0ACB9J980_9ASTR</name>
<gene>
    <name evidence="1" type="ORF">L1987_15989</name>
</gene>
<evidence type="ECO:0000313" key="1">
    <source>
        <dbReference type="EMBL" id="KAI3816296.1"/>
    </source>
</evidence>
<reference evidence="2" key="1">
    <citation type="journal article" date="2022" name="Mol. Ecol. Resour.">
        <title>The genomes of chicory, endive, great burdock and yacon provide insights into Asteraceae palaeo-polyploidization history and plant inulin production.</title>
        <authorList>
            <person name="Fan W."/>
            <person name="Wang S."/>
            <person name="Wang H."/>
            <person name="Wang A."/>
            <person name="Jiang F."/>
            <person name="Liu H."/>
            <person name="Zhao H."/>
            <person name="Xu D."/>
            <person name="Zhang Y."/>
        </authorList>
    </citation>
    <scope>NUCLEOTIDE SEQUENCE [LARGE SCALE GENOMIC DNA]</scope>
    <source>
        <strain evidence="2">cv. Yunnan</strain>
    </source>
</reference>
<evidence type="ECO:0000313" key="2">
    <source>
        <dbReference type="Proteomes" id="UP001056120"/>
    </source>
</evidence>
<keyword evidence="2" id="KW-1185">Reference proteome</keyword>